<feature type="compositionally biased region" description="Basic and acidic residues" evidence="2">
    <location>
        <begin position="606"/>
        <end position="622"/>
    </location>
</feature>
<evidence type="ECO:0000256" key="2">
    <source>
        <dbReference type="SAM" id="MobiDB-lite"/>
    </source>
</evidence>
<dbReference type="Proteomes" id="UP001497444">
    <property type="component" value="Chromosome 9"/>
</dbReference>
<dbReference type="InterPro" id="IPR039874">
    <property type="entry name" value="WAPL"/>
</dbReference>
<dbReference type="SUPFAM" id="SSF48371">
    <property type="entry name" value="ARM repeat"/>
    <property type="match status" value="1"/>
</dbReference>
<dbReference type="Gene3D" id="1.25.10.10">
    <property type="entry name" value="Leucine-rich Repeat Variant"/>
    <property type="match status" value="2"/>
</dbReference>
<protein>
    <recommendedName>
        <fullName evidence="3">Wings apart-like protein C-terminal domain-containing protein</fullName>
    </recommendedName>
</protein>
<dbReference type="PANTHER" id="PTHR22100">
    <property type="entry name" value="WINGS APART-LIKE PROTEIN HOMOLOG"/>
    <property type="match status" value="1"/>
</dbReference>
<feature type="region of interest" description="Disordered" evidence="2">
    <location>
        <begin position="1"/>
        <end position="43"/>
    </location>
</feature>
<feature type="compositionally biased region" description="Basic residues" evidence="2">
    <location>
        <begin position="1"/>
        <end position="14"/>
    </location>
</feature>
<evidence type="ECO:0000259" key="3">
    <source>
        <dbReference type="Pfam" id="PF07814"/>
    </source>
</evidence>
<gene>
    <name evidence="4" type="ORF">CSSPJE1EN1_LOCUS24702</name>
</gene>
<proteinExistence type="inferred from homology"/>
<dbReference type="EMBL" id="OZ020104">
    <property type="protein sequence ID" value="CAK9279224.1"/>
    <property type="molecule type" value="Genomic_DNA"/>
</dbReference>
<comment type="similarity">
    <text evidence="1">Belongs to the WAPL family.</text>
</comment>
<name>A0ABP0XKE7_9BRYO</name>
<feature type="domain" description="Wings apart-like protein C-terminal" evidence="3">
    <location>
        <begin position="110"/>
        <end position="669"/>
    </location>
</feature>
<evidence type="ECO:0000313" key="4">
    <source>
        <dbReference type="EMBL" id="CAK9279224.1"/>
    </source>
</evidence>
<dbReference type="InterPro" id="IPR016024">
    <property type="entry name" value="ARM-type_fold"/>
</dbReference>
<organism evidence="4 5">
    <name type="scientific">Sphagnum jensenii</name>
    <dbReference type="NCBI Taxonomy" id="128206"/>
    <lineage>
        <taxon>Eukaryota</taxon>
        <taxon>Viridiplantae</taxon>
        <taxon>Streptophyta</taxon>
        <taxon>Embryophyta</taxon>
        <taxon>Bryophyta</taxon>
        <taxon>Sphagnophytina</taxon>
        <taxon>Sphagnopsida</taxon>
        <taxon>Sphagnales</taxon>
        <taxon>Sphagnaceae</taxon>
        <taxon>Sphagnum</taxon>
    </lineage>
</organism>
<dbReference type="InterPro" id="IPR022771">
    <property type="entry name" value="WAPL_C"/>
</dbReference>
<dbReference type="PANTHER" id="PTHR22100:SF13">
    <property type="entry name" value="WINGS APART-LIKE PROTEIN HOMOLOG"/>
    <property type="match status" value="1"/>
</dbReference>
<keyword evidence="5" id="KW-1185">Reference proteome</keyword>
<dbReference type="Pfam" id="PF07814">
    <property type="entry name" value="WAPL"/>
    <property type="match status" value="1"/>
</dbReference>
<reference evidence="4" key="1">
    <citation type="submission" date="2024-02" db="EMBL/GenBank/DDBJ databases">
        <authorList>
            <consortium name="ELIXIR-Norway"/>
            <consortium name="Elixir Norway"/>
        </authorList>
    </citation>
    <scope>NUCLEOTIDE SEQUENCE</scope>
</reference>
<feature type="compositionally biased region" description="Polar residues" evidence="2">
    <location>
        <begin position="25"/>
        <end position="43"/>
    </location>
</feature>
<evidence type="ECO:0000256" key="1">
    <source>
        <dbReference type="ARBA" id="ARBA00006854"/>
    </source>
</evidence>
<sequence length="895" mass="97231">MIVRTYQRRNRIGRRLSDGGGGDRTSASQQEDSSRPPWSSSYQEAFPSSLFPSSSQVLFSHEIEGGAARIDSLMLSGDFTSSKTLKHRCNWSQTVMSTGISGGATTPATSTLLEAQESGQMMEHMDEANFALDGLRPEQPLQIQHASLQSLLSLCGSIQCRRILRTHSLVKPLLDAVVALPTDDSPLALAAAAVLYFLALDGQNEELFDSTGCVQFLMRLLGSSLPQPPKKSLFSNGNKLAGLGARMKTGNAGMAALDQGGAAVVAEVHKLFAREEKTDNSQDEGCGYLLGQELTAKWLALLTLEKACLSTVVLEDTSGAARKVDGCFKERLCELGGLDTVCDLAASCLKVMGVLQDALEGEETDKRNRDFKALEKCEKNGGAGMLLRCLRVIENVTFLSELNQRHLLELRLPRQKRDAPVSFIGLVISTIKMLSDIETNSRGHLVKHDSAGATTNQWKAIAGFSSLPDLEYESSDLMKTGPSKSLFRFRKPVQNLVRPSSSMPQKCSNAISNGKPLMEQMLVHARSQDAQELVSFSCSSWFSKPHTKPQKVSLLKRKESTRMEDSQDPFAFDEVDLDFCFEKGSKKKGRKTGKVLQLEQVGDATRASRERGENSVANKDDGNVEGSLSSESCREASSYAAVYTDCLLSAVKVLMNLTNDNPVGCFQVAACGGLGVIAALLVAHFPNPQSGPQEEGQEERLGGVQHGSSEMLKGNGGQADQHLDLVVVALGVLCNLVEKDEGNRAHLATLEVELPSYVILKEGSAWHDSSMIALLCALFLSKHGAGEAANAVEEKIAMETDIEAKFKQGEREAEDMIVEAYAALLLAFLSRESDRARLAIALFLPGDDLTVLVPVLEQFVAFHLSLNMLSQETHDVVKDVIDSCRQPLLVMRLLV</sequence>
<feature type="region of interest" description="Disordered" evidence="2">
    <location>
        <begin position="601"/>
        <end position="629"/>
    </location>
</feature>
<evidence type="ECO:0000313" key="5">
    <source>
        <dbReference type="Proteomes" id="UP001497444"/>
    </source>
</evidence>
<accession>A0ABP0XKE7</accession>
<dbReference type="InterPro" id="IPR011989">
    <property type="entry name" value="ARM-like"/>
</dbReference>